<evidence type="ECO:0000313" key="3">
    <source>
        <dbReference type="Proteomes" id="UP001627408"/>
    </source>
</evidence>
<sequence length="732" mass="80288">MSNTEFENAEGTASSDGSDVSVESVNEFLSAFGSELVSEEGGLEGSVTGSVTDDELSMQSAIDDTPSPETLASIARADTAFAQGKWDDLRDEYRSDNATPEARAAMVTKMLTSDDYHDRLRHDPALTAHMLASATVEDLEACGYLDRLSPSKVDVLSDALDFMVRPSFMMRGAKNGYPMIARDPAVFAEIAEKLPQKYWNDTNRGLGAPERGLGPRMCAGLWNSGGFDEICGLIDMGVDTKRAALAQGGDMGTYSGFVMPLQHLIQEHMSDIRKLGTPEEQTWDDQKRAKVRGAQQIFAALETSGTAETLTDWQDVVDSELLDAFKDDPGTIWGFERVRGPFVEAAHDTDKGTQPVRMMEIWEAVKPILSPGDYVELLENPDKKIREVIAEAVKQIDVDFATKDKYAHARGDDGTKKNAYIKAFVTAAQSFLETFAKQIPEGVISRQALTAQGATRPSGEAIELSDLIGIDSGKMMGMIACKAGLWAAKEEGKPVYYVMDGINMQDVVDYKKVQNQTIQEFLANGGATQSSDTFEEVITMQEVREFLTHWDDLKDTVKICVKGDILEGRELDDYIAQHQQAMQQADEDAGRAPAAPLAEFKSELKAIDSNIFATLEKAVRNGADAAVINMDARDIVLKSNYVLRIATAKPSLVLKYLLSKCEVLFQYRLLSPDLVRPAAGLASLLLSGDNAPPEQVTKPIATTLKAEIKKCTKKFRQPLTESLLDLPLLERR</sequence>
<evidence type="ECO:0000313" key="2">
    <source>
        <dbReference type="EMBL" id="MFL4468461.1"/>
    </source>
</evidence>
<comment type="caution">
    <text evidence="2">The sequence shown here is derived from an EMBL/GenBank/DDBJ whole genome shotgun (WGS) entry which is preliminary data.</text>
</comment>
<dbReference type="EMBL" id="JBHDIY010000002">
    <property type="protein sequence ID" value="MFL4468461.1"/>
    <property type="molecule type" value="Genomic_DNA"/>
</dbReference>
<evidence type="ECO:0008006" key="4">
    <source>
        <dbReference type="Google" id="ProtNLM"/>
    </source>
</evidence>
<keyword evidence="3" id="KW-1185">Reference proteome</keyword>
<dbReference type="Proteomes" id="UP001627408">
    <property type="component" value="Unassembled WGS sequence"/>
</dbReference>
<dbReference type="RefSeq" id="WP_407590214.1">
    <property type="nucleotide sequence ID" value="NZ_JBHDIY010000002.1"/>
</dbReference>
<organism evidence="2 3">
    <name type="scientific">Tateyamaria armeniaca</name>
    <dbReference type="NCBI Taxonomy" id="2518930"/>
    <lineage>
        <taxon>Bacteria</taxon>
        <taxon>Pseudomonadati</taxon>
        <taxon>Pseudomonadota</taxon>
        <taxon>Alphaproteobacteria</taxon>
        <taxon>Rhodobacterales</taxon>
        <taxon>Roseobacteraceae</taxon>
        <taxon>Tateyamaria</taxon>
    </lineage>
</organism>
<accession>A0ABW8UR32</accession>
<evidence type="ECO:0000256" key="1">
    <source>
        <dbReference type="SAM" id="MobiDB-lite"/>
    </source>
</evidence>
<proteinExistence type="predicted"/>
<feature type="region of interest" description="Disordered" evidence="1">
    <location>
        <begin position="1"/>
        <end position="20"/>
    </location>
</feature>
<gene>
    <name evidence="2" type="ORF">ACERZ8_00720</name>
</gene>
<name>A0ABW8UR32_9RHOB</name>
<reference evidence="2 3" key="1">
    <citation type="submission" date="2024-08" db="EMBL/GenBank/DDBJ databases">
        <title>Tateyamaria sp. nov., isolated from marine algae.</title>
        <authorList>
            <person name="Choi B.J."/>
            <person name="Kim J.M."/>
            <person name="Lee J.K."/>
            <person name="Choi D.G."/>
            <person name="Bayburt H."/>
            <person name="Baek J.H."/>
            <person name="Han D.M."/>
            <person name="Jeon C.O."/>
        </authorList>
    </citation>
    <scope>NUCLEOTIDE SEQUENCE [LARGE SCALE GENOMIC DNA]</scope>
    <source>
        <strain evidence="2 3">KMU-156</strain>
    </source>
</reference>
<protein>
    <recommendedName>
        <fullName evidence="4">DdrB-like domain-containing protein</fullName>
    </recommendedName>
</protein>